<evidence type="ECO:0000313" key="1">
    <source>
        <dbReference type="EMBL" id="QDZ19372.1"/>
    </source>
</evidence>
<dbReference type="EMBL" id="CP031035">
    <property type="protein sequence ID" value="QDZ19372.1"/>
    <property type="molecule type" value="Genomic_DNA"/>
</dbReference>
<reference evidence="1 2" key="1">
    <citation type="submission" date="2018-07" db="EMBL/GenBank/DDBJ databases">
        <title>The complete nuclear genome of the prasinophyte Chloropicon primus (CCMP1205).</title>
        <authorList>
            <person name="Pombert J.-F."/>
            <person name="Otis C."/>
            <person name="Turmel M."/>
            <person name="Lemieux C."/>
        </authorList>
    </citation>
    <scope>NUCLEOTIDE SEQUENCE [LARGE SCALE GENOMIC DNA]</scope>
    <source>
        <strain evidence="1 2">CCMP1205</strain>
    </source>
</reference>
<evidence type="ECO:0000313" key="2">
    <source>
        <dbReference type="Proteomes" id="UP000316726"/>
    </source>
</evidence>
<accession>A0A5B8MJ49</accession>
<organism evidence="1 2">
    <name type="scientific">Chloropicon primus</name>
    <dbReference type="NCBI Taxonomy" id="1764295"/>
    <lineage>
        <taxon>Eukaryota</taxon>
        <taxon>Viridiplantae</taxon>
        <taxon>Chlorophyta</taxon>
        <taxon>Chloropicophyceae</taxon>
        <taxon>Chloropicales</taxon>
        <taxon>Chloropicaceae</taxon>
        <taxon>Chloropicon</taxon>
    </lineage>
</organism>
<gene>
    <name evidence="1" type="ORF">A3770_02p18900</name>
</gene>
<name>A0A5B8MJ49_9CHLO</name>
<dbReference type="Proteomes" id="UP000316726">
    <property type="component" value="Chromosome 2"/>
</dbReference>
<proteinExistence type="predicted"/>
<protein>
    <submittedName>
        <fullName evidence="1">Uncharacterized protein</fullName>
    </submittedName>
</protein>
<sequence length="159" mass="17831">MVLHEDGDDEGGGGALRGVTRRGPFREDRRKALLLDARAWILEAIRCSDASQLLATILPQYERLFGEPPSELVAQQDFERMSPACWIRVKRLLTYSLLTRLHEEIRRESVVVAPVPNLKDGDGDEDCGRKVACIAGCLKLMLQEETHRIRLLQQAGAPV</sequence>
<dbReference type="AlphaFoldDB" id="A0A5B8MJ49"/>
<keyword evidence="2" id="KW-1185">Reference proteome</keyword>